<dbReference type="AlphaFoldDB" id="A0A0C9SQP8"/>
<sequence length="93" mass="10442">TVSGLASFTSLMTMYRDIQSRASAEIDEVVAKDRLPTWAEEPSLPLCFTYRQGGAPCSSGCTLRYVIRHSQFLYFTTVLPGHIAWRGVRRCLP</sequence>
<dbReference type="InterPro" id="IPR036396">
    <property type="entry name" value="Cyt_P450_sf"/>
</dbReference>
<gene>
    <name evidence="1" type="ORF">PAXINDRAFT_86974</name>
</gene>
<evidence type="ECO:0000313" key="2">
    <source>
        <dbReference type="Proteomes" id="UP000053647"/>
    </source>
</evidence>
<reference evidence="1 2" key="1">
    <citation type="submission" date="2014-06" db="EMBL/GenBank/DDBJ databases">
        <authorList>
            <consortium name="DOE Joint Genome Institute"/>
            <person name="Kuo A."/>
            <person name="Kohler A."/>
            <person name="Nagy L.G."/>
            <person name="Floudas D."/>
            <person name="Copeland A."/>
            <person name="Barry K.W."/>
            <person name="Cichocki N."/>
            <person name="Veneault-Fourrey C."/>
            <person name="LaButti K."/>
            <person name="Lindquist E.A."/>
            <person name="Lipzen A."/>
            <person name="Lundell T."/>
            <person name="Morin E."/>
            <person name="Murat C."/>
            <person name="Sun H."/>
            <person name="Tunlid A."/>
            <person name="Henrissat B."/>
            <person name="Grigoriev I.V."/>
            <person name="Hibbett D.S."/>
            <person name="Martin F."/>
            <person name="Nordberg H.P."/>
            <person name="Cantor M.N."/>
            <person name="Hua S.X."/>
        </authorList>
    </citation>
    <scope>NUCLEOTIDE SEQUENCE [LARGE SCALE GENOMIC DNA]</scope>
    <source>
        <strain evidence="1 2">ATCC 200175</strain>
    </source>
</reference>
<reference evidence="2" key="2">
    <citation type="submission" date="2015-01" db="EMBL/GenBank/DDBJ databases">
        <title>Evolutionary Origins and Diversification of the Mycorrhizal Mutualists.</title>
        <authorList>
            <consortium name="DOE Joint Genome Institute"/>
            <consortium name="Mycorrhizal Genomics Consortium"/>
            <person name="Kohler A."/>
            <person name="Kuo A."/>
            <person name="Nagy L.G."/>
            <person name="Floudas D."/>
            <person name="Copeland A."/>
            <person name="Barry K.W."/>
            <person name="Cichocki N."/>
            <person name="Veneault-Fourrey C."/>
            <person name="LaButti K."/>
            <person name="Lindquist E.A."/>
            <person name="Lipzen A."/>
            <person name="Lundell T."/>
            <person name="Morin E."/>
            <person name="Murat C."/>
            <person name="Riley R."/>
            <person name="Ohm R."/>
            <person name="Sun H."/>
            <person name="Tunlid A."/>
            <person name="Henrissat B."/>
            <person name="Grigoriev I.V."/>
            <person name="Hibbett D.S."/>
            <person name="Martin F."/>
        </authorList>
    </citation>
    <scope>NUCLEOTIDE SEQUENCE [LARGE SCALE GENOMIC DNA]</scope>
    <source>
        <strain evidence="2">ATCC 200175</strain>
    </source>
</reference>
<dbReference type="GO" id="GO:0020037">
    <property type="term" value="F:heme binding"/>
    <property type="evidence" value="ECO:0007669"/>
    <property type="project" value="InterPro"/>
</dbReference>
<protein>
    <submittedName>
        <fullName evidence="1">Uncharacterized protein</fullName>
    </submittedName>
</protein>
<dbReference type="GO" id="GO:0004497">
    <property type="term" value="F:monooxygenase activity"/>
    <property type="evidence" value="ECO:0007669"/>
    <property type="project" value="InterPro"/>
</dbReference>
<dbReference type="GO" id="GO:0005506">
    <property type="term" value="F:iron ion binding"/>
    <property type="evidence" value="ECO:0007669"/>
    <property type="project" value="InterPro"/>
</dbReference>
<dbReference type="HOGENOM" id="CLU_2405392_0_0_1"/>
<accession>A0A0C9SQP8</accession>
<dbReference type="OrthoDB" id="2789670at2759"/>
<evidence type="ECO:0000313" key="1">
    <source>
        <dbReference type="EMBL" id="KIJ09779.1"/>
    </source>
</evidence>
<organism evidence="1 2">
    <name type="scientific">Paxillus involutus ATCC 200175</name>
    <dbReference type="NCBI Taxonomy" id="664439"/>
    <lineage>
        <taxon>Eukaryota</taxon>
        <taxon>Fungi</taxon>
        <taxon>Dikarya</taxon>
        <taxon>Basidiomycota</taxon>
        <taxon>Agaricomycotina</taxon>
        <taxon>Agaricomycetes</taxon>
        <taxon>Agaricomycetidae</taxon>
        <taxon>Boletales</taxon>
        <taxon>Paxilineae</taxon>
        <taxon>Paxillaceae</taxon>
        <taxon>Paxillus</taxon>
    </lineage>
</organism>
<feature type="non-terminal residue" evidence="1">
    <location>
        <position position="1"/>
    </location>
</feature>
<proteinExistence type="predicted"/>
<keyword evidence="2" id="KW-1185">Reference proteome</keyword>
<dbReference type="Gene3D" id="1.10.630.10">
    <property type="entry name" value="Cytochrome P450"/>
    <property type="match status" value="1"/>
</dbReference>
<dbReference type="EMBL" id="KN819435">
    <property type="protein sequence ID" value="KIJ09779.1"/>
    <property type="molecule type" value="Genomic_DNA"/>
</dbReference>
<name>A0A0C9SQP8_PAXIN</name>
<dbReference type="SUPFAM" id="SSF48264">
    <property type="entry name" value="Cytochrome P450"/>
    <property type="match status" value="1"/>
</dbReference>
<dbReference type="Proteomes" id="UP000053647">
    <property type="component" value="Unassembled WGS sequence"/>
</dbReference>
<dbReference type="GO" id="GO:0016705">
    <property type="term" value="F:oxidoreductase activity, acting on paired donors, with incorporation or reduction of molecular oxygen"/>
    <property type="evidence" value="ECO:0007669"/>
    <property type="project" value="InterPro"/>
</dbReference>